<organism evidence="2 3">
    <name type="scientific">Novipirellula caenicola</name>
    <dbReference type="NCBI Taxonomy" id="1536901"/>
    <lineage>
        <taxon>Bacteria</taxon>
        <taxon>Pseudomonadati</taxon>
        <taxon>Planctomycetota</taxon>
        <taxon>Planctomycetia</taxon>
        <taxon>Pirellulales</taxon>
        <taxon>Pirellulaceae</taxon>
        <taxon>Novipirellula</taxon>
    </lineage>
</organism>
<comment type="caution">
    <text evidence="2">The sequence shown here is derived from an EMBL/GenBank/DDBJ whole genome shotgun (WGS) entry which is preliminary data.</text>
</comment>
<evidence type="ECO:0000313" key="3">
    <source>
        <dbReference type="Proteomes" id="UP001416858"/>
    </source>
</evidence>
<keyword evidence="1" id="KW-0732">Signal</keyword>
<reference evidence="2 3" key="1">
    <citation type="submission" date="2024-02" db="EMBL/GenBank/DDBJ databases">
        <title>Rhodopirellula caenicola NBRC 110016.</title>
        <authorList>
            <person name="Ichikawa N."/>
            <person name="Katano-Makiyama Y."/>
            <person name="Hidaka K."/>
        </authorList>
    </citation>
    <scope>NUCLEOTIDE SEQUENCE [LARGE SCALE GENOMIC DNA]</scope>
    <source>
        <strain evidence="2 3">NBRC 110016</strain>
    </source>
</reference>
<accession>A0ABP9W1J3</accession>
<dbReference type="RefSeq" id="WP_345689752.1">
    <property type="nucleotide sequence ID" value="NZ_BAABRO010000050.1"/>
</dbReference>
<dbReference type="PROSITE" id="PS51257">
    <property type="entry name" value="PROKAR_LIPOPROTEIN"/>
    <property type="match status" value="1"/>
</dbReference>
<keyword evidence="3" id="KW-1185">Reference proteome</keyword>
<feature type="chain" id="PRO_5045825782" evidence="1">
    <location>
        <begin position="20"/>
        <end position="119"/>
    </location>
</feature>
<proteinExistence type="predicted"/>
<dbReference type="EMBL" id="BAABRO010000050">
    <property type="protein sequence ID" value="GAA5511242.1"/>
    <property type="molecule type" value="Genomic_DNA"/>
</dbReference>
<dbReference type="Proteomes" id="UP001416858">
    <property type="component" value="Unassembled WGS sequence"/>
</dbReference>
<evidence type="ECO:0000256" key="1">
    <source>
        <dbReference type="SAM" id="SignalP"/>
    </source>
</evidence>
<name>A0ABP9W1J3_9BACT</name>
<evidence type="ECO:0000313" key="2">
    <source>
        <dbReference type="EMBL" id="GAA5511242.1"/>
    </source>
</evidence>
<sequence>MPRFSLLIAIMTILPFASGCSGSPRGGANVGTATQVTLEQLSGVTAHLPMFYYIGSDDEFHFFRGDGIGYFRLTRSESIPEFPSMDGSDISIDEIALFVTIKDGKLTAPGPGAFPLGEF</sequence>
<protein>
    <submittedName>
        <fullName evidence="2">Uncharacterized protein</fullName>
    </submittedName>
</protein>
<gene>
    <name evidence="2" type="ORF">Rcae01_06758</name>
</gene>
<feature type="signal peptide" evidence="1">
    <location>
        <begin position="1"/>
        <end position="19"/>
    </location>
</feature>